<dbReference type="Pfam" id="PF09949">
    <property type="entry name" value="APP1_cat"/>
    <property type="match status" value="1"/>
</dbReference>
<proteinExistence type="predicted"/>
<dbReference type="InterPro" id="IPR019236">
    <property type="entry name" value="APP1_cat"/>
</dbReference>
<name>A0A292PQE1_9PEZI</name>
<dbReference type="AlphaFoldDB" id="A0A292PQE1"/>
<dbReference type="Proteomes" id="UP001412239">
    <property type="component" value="Unassembled WGS sequence"/>
</dbReference>
<evidence type="ECO:0000313" key="3">
    <source>
        <dbReference type="EMBL" id="CUS09779.1"/>
    </source>
</evidence>
<dbReference type="GO" id="GO:0008195">
    <property type="term" value="F:phosphatidate phosphatase activity"/>
    <property type="evidence" value="ECO:0007669"/>
    <property type="project" value="InterPro"/>
</dbReference>
<evidence type="ECO:0000256" key="1">
    <source>
        <dbReference type="SAM" id="SignalP"/>
    </source>
</evidence>
<evidence type="ECO:0000313" key="4">
    <source>
        <dbReference type="Proteomes" id="UP001412239"/>
    </source>
</evidence>
<feature type="chain" id="PRO_5012855565" description="Phosphatidate phosphatase APP1 catalytic domain-containing protein" evidence="1">
    <location>
        <begin position="17"/>
        <end position="483"/>
    </location>
</feature>
<dbReference type="InterPro" id="IPR052935">
    <property type="entry name" value="Mg2+_PAP"/>
</dbReference>
<keyword evidence="1" id="KW-0732">Signal</keyword>
<reference evidence="3" key="1">
    <citation type="submission" date="2015-10" db="EMBL/GenBank/DDBJ databases">
        <authorList>
            <person name="Regsiter A."/>
            <person name="william w."/>
        </authorList>
    </citation>
    <scope>NUCLEOTIDE SEQUENCE</scope>
    <source>
        <strain evidence="3">Montdore</strain>
    </source>
</reference>
<dbReference type="GO" id="GO:0030479">
    <property type="term" value="C:actin cortical patch"/>
    <property type="evidence" value="ECO:0007669"/>
    <property type="project" value="TreeGrafter"/>
</dbReference>
<keyword evidence="4" id="KW-1185">Reference proteome</keyword>
<evidence type="ECO:0000259" key="2">
    <source>
        <dbReference type="Pfam" id="PF09949"/>
    </source>
</evidence>
<dbReference type="EMBL" id="LN891070">
    <property type="protein sequence ID" value="CUS09779.1"/>
    <property type="molecule type" value="Genomic_DNA"/>
</dbReference>
<dbReference type="PANTHER" id="PTHR28208:SF2">
    <property type="entry name" value="PHOSPHATIDATE PHOSPHATASE APP1 CATALYTIC DOMAIN-CONTAINING PROTEIN"/>
    <property type="match status" value="1"/>
</dbReference>
<sequence length="483" mass="53711">MAPLLLFFGLALLTLASPPPENSNGLQPRAVSETLADILDNLRDGVNVDDIKQSVLPDFWSIPGTDEITKELGLNETGIRALPLEFLNIPGYANYTSQGWNVRFHGMAYKQPLSGPGVVSNHTLDEAANKFLPDFDISELQPHEQDNSRNLTSAILSLPQEGERLLFALNASGGRGFQGGWTGVVEWAKTTDSRGEISGFVQLPTNSENGLPDGNATNAMVVELDVHTNRTDTGNATAYLVPRDGITILSDIDDILRVTKIYVPKEGLLNSFARDFVPWMNMPEIFTGWFRQHPDSPYHFHYLTTTPEQATRVYMDFIYKTYPLGSFDTRPLNFTTVDQTFSVRRTLLNEIFQTFPNRKFILIGDTTNSDVMSNYPELVSAFPGQVQCILLRNTSATDPDNGFPYNTKGFETLKQEQYMFFTTPDDLRGLDFANGDCRNASARMGTVDFSWQGLPFEKSAARGRARGDMWAAVVVTVAFAVLL</sequence>
<gene>
    <name evidence="3" type="ORF">GSTUAT00006138001</name>
</gene>
<dbReference type="PANTHER" id="PTHR28208">
    <property type="entry name" value="PHOSPHATIDATE PHOSPHATASE APP1"/>
    <property type="match status" value="1"/>
</dbReference>
<feature type="signal peptide" evidence="1">
    <location>
        <begin position="1"/>
        <end position="16"/>
    </location>
</feature>
<accession>A0A292PQE1</accession>
<protein>
    <recommendedName>
        <fullName evidence="2">Phosphatidate phosphatase APP1 catalytic domain-containing protein</fullName>
    </recommendedName>
</protein>
<organism evidence="3 4">
    <name type="scientific">Tuber aestivum</name>
    <name type="common">summer truffle</name>
    <dbReference type="NCBI Taxonomy" id="59557"/>
    <lineage>
        <taxon>Eukaryota</taxon>
        <taxon>Fungi</taxon>
        <taxon>Dikarya</taxon>
        <taxon>Ascomycota</taxon>
        <taxon>Pezizomycotina</taxon>
        <taxon>Pezizomycetes</taxon>
        <taxon>Pezizales</taxon>
        <taxon>Tuberaceae</taxon>
        <taxon>Tuber</taxon>
    </lineage>
</organism>
<feature type="domain" description="Phosphatidate phosphatase APP1 catalytic" evidence="2">
    <location>
        <begin position="246"/>
        <end position="393"/>
    </location>
</feature>